<proteinExistence type="predicted"/>
<sequence>MLSTSATSIRHDAGFANNHEFASTQGVSFRFHALPIFQFGDDPRQGWRRSIIRKRQNRAITQHRCGDRVRGTRPVFFVTYTFFGVPLTFTHCFAIATAGTADTPAKPSIEPAATSPTSHLFTPIIKLLTLDNNRVGKY</sequence>
<dbReference type="AlphaFoldDB" id="E0QNA6"/>
<evidence type="ECO:0000313" key="2">
    <source>
        <dbReference type="Proteomes" id="UP000003045"/>
    </source>
</evidence>
<dbReference type="EMBL" id="AEET01000012">
    <property type="protein sequence ID" value="EFM46878.1"/>
    <property type="molecule type" value="Genomic_DNA"/>
</dbReference>
<reference evidence="1" key="1">
    <citation type="submission" date="2010-08" db="EMBL/GenBank/DDBJ databases">
        <authorList>
            <person name="Muzny D."/>
            <person name="Qin X."/>
            <person name="Deng J."/>
            <person name="Jiang H."/>
            <person name="Liu Y."/>
            <person name="Qu J."/>
            <person name="Song X.-Z."/>
            <person name="Zhang L."/>
            <person name="Thornton R."/>
            <person name="Coyle M."/>
            <person name="Francisco L."/>
            <person name="Jackson L."/>
            <person name="Javaid M."/>
            <person name="Korchina V."/>
            <person name="Kovar C."/>
            <person name="Mata R."/>
            <person name="Mathew T."/>
            <person name="Ngo R."/>
            <person name="Nguyen L."/>
            <person name="Nguyen N."/>
            <person name="Okwuonu G."/>
            <person name="Ongeri F."/>
            <person name="Pham C."/>
            <person name="Simmons D."/>
            <person name="Wilczek-Boney K."/>
            <person name="Hale W."/>
            <person name="Jakkamsetti A."/>
            <person name="Pham P."/>
            <person name="Ruth R."/>
            <person name="San Lucas F."/>
            <person name="Warren J."/>
            <person name="Zhang J."/>
            <person name="Zhao Z."/>
            <person name="Zhou C."/>
            <person name="Zhu D."/>
            <person name="Lee S."/>
            <person name="Bess C."/>
            <person name="Blankenburg K."/>
            <person name="Forbes L."/>
            <person name="Fu Q."/>
            <person name="Gubbala S."/>
            <person name="Hirani K."/>
            <person name="Jayaseelan J.C."/>
            <person name="Lara F."/>
            <person name="Munidasa M."/>
            <person name="Palculict T."/>
            <person name="Patil S."/>
            <person name="Pu L.-L."/>
            <person name="Saada N."/>
            <person name="Tang L."/>
            <person name="Weissenberger G."/>
            <person name="Zhu Y."/>
            <person name="Hemphill L."/>
            <person name="Shang Y."/>
            <person name="Youmans B."/>
            <person name="Ayvaz T."/>
            <person name="Ross M."/>
            <person name="Santibanez J."/>
            <person name="Aqrawi P."/>
            <person name="Gross S."/>
            <person name="Joshi V."/>
            <person name="Fowler G."/>
            <person name="Nazareth L."/>
            <person name="Reid J."/>
            <person name="Worley K."/>
            <person name="Petrosino J."/>
            <person name="Highlander S."/>
            <person name="Gibbs R."/>
        </authorList>
    </citation>
    <scope>NUCLEOTIDE SEQUENCE [LARGE SCALE GENOMIC DNA]</scope>
    <source>
        <strain evidence="1">ATCC 35239</strain>
    </source>
</reference>
<dbReference type="HOGENOM" id="CLU_1852951_0_0_11"/>
<organism evidence="1 2">
    <name type="scientific">Mobiluncus mulieris ATCC 35239</name>
    <dbReference type="NCBI Taxonomy" id="871571"/>
    <lineage>
        <taxon>Bacteria</taxon>
        <taxon>Bacillati</taxon>
        <taxon>Actinomycetota</taxon>
        <taxon>Actinomycetes</taxon>
        <taxon>Actinomycetales</taxon>
        <taxon>Actinomycetaceae</taxon>
        <taxon>Mobiluncus</taxon>
    </lineage>
</organism>
<comment type="caution">
    <text evidence="1">The sequence shown here is derived from an EMBL/GenBank/DDBJ whole genome shotgun (WGS) entry which is preliminary data.</text>
</comment>
<gene>
    <name evidence="1" type="ORF">HMPREF0580_0370</name>
</gene>
<dbReference type="STRING" id="871571.HMPREF0580_0370"/>
<accession>E0QNA6</accession>
<dbReference type="Proteomes" id="UP000003045">
    <property type="component" value="Unassembled WGS sequence"/>
</dbReference>
<keyword evidence="2" id="KW-1185">Reference proteome</keyword>
<name>E0QNA6_9ACTO</name>
<protein>
    <submittedName>
        <fullName evidence="1">Uncharacterized protein</fullName>
    </submittedName>
</protein>
<evidence type="ECO:0000313" key="1">
    <source>
        <dbReference type="EMBL" id="EFM46878.1"/>
    </source>
</evidence>